<gene>
    <name evidence="2" type="ORF">PFISCL1PPCAC_23208</name>
</gene>
<reference evidence="2" key="1">
    <citation type="submission" date="2023-10" db="EMBL/GenBank/DDBJ databases">
        <title>Genome assembly of Pristionchus species.</title>
        <authorList>
            <person name="Yoshida K."/>
            <person name="Sommer R.J."/>
        </authorList>
    </citation>
    <scope>NUCLEOTIDE SEQUENCE</scope>
    <source>
        <strain evidence="2">RS5133</strain>
    </source>
</reference>
<accession>A0AAV5WLS2</accession>
<feature type="non-terminal residue" evidence="2">
    <location>
        <position position="1"/>
    </location>
</feature>
<organism evidence="2 3">
    <name type="scientific">Pristionchus fissidentatus</name>
    <dbReference type="NCBI Taxonomy" id="1538716"/>
    <lineage>
        <taxon>Eukaryota</taxon>
        <taxon>Metazoa</taxon>
        <taxon>Ecdysozoa</taxon>
        <taxon>Nematoda</taxon>
        <taxon>Chromadorea</taxon>
        <taxon>Rhabditida</taxon>
        <taxon>Rhabditina</taxon>
        <taxon>Diplogasteromorpha</taxon>
        <taxon>Diplogasteroidea</taxon>
        <taxon>Neodiplogasteridae</taxon>
        <taxon>Pristionchus</taxon>
    </lineage>
</organism>
<evidence type="ECO:0000256" key="1">
    <source>
        <dbReference type="SAM" id="MobiDB-lite"/>
    </source>
</evidence>
<dbReference type="AlphaFoldDB" id="A0AAV5WLS2"/>
<feature type="non-terminal residue" evidence="2">
    <location>
        <position position="95"/>
    </location>
</feature>
<feature type="region of interest" description="Disordered" evidence="1">
    <location>
        <begin position="69"/>
        <end position="95"/>
    </location>
</feature>
<sequence length="95" mass="10463">ANVVVDGRPLGQIGRRVDLLRSRVSRVAVGQVEDGGHDVGDHDSLGRALGRIPLPEVHGKDYGDEALERERHDDVSTCAQRPVYEREHEVDSVDT</sequence>
<feature type="compositionally biased region" description="Basic and acidic residues" evidence="1">
    <location>
        <begin position="83"/>
        <end position="95"/>
    </location>
</feature>
<keyword evidence="3" id="KW-1185">Reference proteome</keyword>
<name>A0AAV5WLS2_9BILA</name>
<comment type="caution">
    <text evidence="2">The sequence shown here is derived from an EMBL/GenBank/DDBJ whole genome shotgun (WGS) entry which is preliminary data.</text>
</comment>
<evidence type="ECO:0000313" key="3">
    <source>
        <dbReference type="Proteomes" id="UP001432322"/>
    </source>
</evidence>
<protein>
    <submittedName>
        <fullName evidence="2">Uncharacterized protein</fullName>
    </submittedName>
</protein>
<proteinExistence type="predicted"/>
<evidence type="ECO:0000313" key="2">
    <source>
        <dbReference type="EMBL" id="GMT31911.1"/>
    </source>
</evidence>
<dbReference type="EMBL" id="BTSY01000006">
    <property type="protein sequence ID" value="GMT31911.1"/>
    <property type="molecule type" value="Genomic_DNA"/>
</dbReference>
<dbReference type="Proteomes" id="UP001432322">
    <property type="component" value="Unassembled WGS sequence"/>
</dbReference>